<evidence type="ECO:0000256" key="2">
    <source>
        <dbReference type="ARBA" id="ARBA00012180"/>
    </source>
</evidence>
<dbReference type="SUPFAM" id="SSF56672">
    <property type="entry name" value="DNA/RNA polymerases"/>
    <property type="match status" value="1"/>
</dbReference>
<accession>A0AAW1ECN3</accession>
<gene>
    <name evidence="6" type="ORF">VZT92_022660</name>
</gene>
<evidence type="ECO:0000313" key="6">
    <source>
        <dbReference type="EMBL" id="KAK9519970.1"/>
    </source>
</evidence>
<dbReference type="CDD" id="cd09274">
    <property type="entry name" value="RNase_HI_RT_Ty3"/>
    <property type="match status" value="1"/>
</dbReference>
<sequence>MMETLQGLEGVEVYMDDILVYGATEEEHDGRLEKVMQRIETAGLKLNRQMCSIRQSQLQFLGHLIDRSGIRPDPDKVEAIRQLSPPADVQELRRILGMVNYLGRYIPELSTVGQPLYELLKDKNTWTWSRAQQTAFEHIKELLTTAPVLAFYDLSKPTAVSANASSYGLGGVLLQLHGEQWKPVAYCSRRLTEAETRYAQIEKEGLAGVWACEKFDRYLSGLEQFKLITDHKPLVPLINSRSLDNVPIRCQHLLMRLMRFNPVAEYASGKTRRGHPVTQSTGQHIHRHTQ</sequence>
<dbReference type="InterPro" id="IPR043502">
    <property type="entry name" value="DNA/RNA_pol_sf"/>
</dbReference>
<dbReference type="PANTHER" id="PTHR37984:SF5">
    <property type="entry name" value="PROTEIN NYNRIN-LIKE"/>
    <property type="match status" value="1"/>
</dbReference>
<dbReference type="PANTHER" id="PTHR37984">
    <property type="entry name" value="PROTEIN CBG26694"/>
    <property type="match status" value="1"/>
</dbReference>
<dbReference type="InterPro" id="IPR041577">
    <property type="entry name" value="RT_RNaseH_2"/>
</dbReference>
<dbReference type="Proteomes" id="UP001488805">
    <property type="component" value="Unassembled WGS sequence"/>
</dbReference>
<dbReference type="InterPro" id="IPR043128">
    <property type="entry name" value="Rev_trsase/Diguanyl_cyclase"/>
</dbReference>
<dbReference type="FunFam" id="3.10.20.370:FF:000001">
    <property type="entry name" value="Retrovirus-related Pol polyprotein from transposon 17.6-like protein"/>
    <property type="match status" value="1"/>
</dbReference>
<dbReference type="InterPro" id="IPR050951">
    <property type="entry name" value="Retrovirus_Pol_polyprotein"/>
</dbReference>
<dbReference type="GO" id="GO:0004523">
    <property type="term" value="F:RNA-DNA hybrid ribonuclease activity"/>
    <property type="evidence" value="ECO:0007669"/>
    <property type="project" value="UniProtKB-EC"/>
</dbReference>
<proteinExistence type="inferred from homology"/>
<dbReference type="InterPro" id="IPR000477">
    <property type="entry name" value="RT_dom"/>
</dbReference>
<dbReference type="FunFam" id="3.30.70.270:FF:000026">
    <property type="entry name" value="Transposon Ty3-G Gag-Pol polyprotein"/>
    <property type="match status" value="1"/>
</dbReference>
<dbReference type="EMBL" id="JBCEZU010000434">
    <property type="protein sequence ID" value="KAK9519970.1"/>
    <property type="molecule type" value="Genomic_DNA"/>
</dbReference>
<evidence type="ECO:0000256" key="1">
    <source>
        <dbReference type="ARBA" id="ARBA00010879"/>
    </source>
</evidence>
<keyword evidence="3" id="KW-0511">Multifunctional enzyme</keyword>
<name>A0AAW1ECN3_ZOAVI</name>
<dbReference type="Pfam" id="PF00078">
    <property type="entry name" value="RVT_1"/>
    <property type="match status" value="1"/>
</dbReference>
<comment type="similarity">
    <text evidence="1">Belongs to the beta type-B retroviral polymerase family. HERV class-II K(HML-2) pol subfamily.</text>
</comment>
<feature type="domain" description="Reverse transcriptase" evidence="5">
    <location>
        <begin position="1"/>
        <end position="65"/>
    </location>
</feature>
<evidence type="ECO:0000256" key="4">
    <source>
        <dbReference type="SAM" id="MobiDB-lite"/>
    </source>
</evidence>
<comment type="caution">
    <text evidence="6">The sequence shown here is derived from an EMBL/GenBank/DDBJ whole genome shotgun (WGS) entry which is preliminary data.</text>
</comment>
<reference evidence="6 7" key="1">
    <citation type="journal article" date="2024" name="Genome Biol. Evol.">
        <title>Chromosome-level genome assembly of the viviparous eelpout Zoarces viviparus.</title>
        <authorList>
            <person name="Fuhrmann N."/>
            <person name="Brasseur M.V."/>
            <person name="Bakowski C.E."/>
            <person name="Podsiadlowski L."/>
            <person name="Prost S."/>
            <person name="Krehenwinkel H."/>
            <person name="Mayer C."/>
        </authorList>
    </citation>
    <scope>NUCLEOTIDE SEQUENCE [LARGE SCALE GENOMIC DNA]</scope>
    <source>
        <strain evidence="6">NO-MEL_2022_Ind0_liver</strain>
    </source>
</reference>
<evidence type="ECO:0000313" key="7">
    <source>
        <dbReference type="Proteomes" id="UP001488805"/>
    </source>
</evidence>
<dbReference type="EC" id="3.1.26.4" evidence="2"/>
<dbReference type="AlphaFoldDB" id="A0AAW1ECN3"/>
<evidence type="ECO:0000256" key="3">
    <source>
        <dbReference type="ARBA" id="ARBA00023268"/>
    </source>
</evidence>
<organism evidence="6 7">
    <name type="scientific">Zoarces viviparus</name>
    <name type="common">Viviparous eelpout</name>
    <name type="synonym">Blennius viviparus</name>
    <dbReference type="NCBI Taxonomy" id="48416"/>
    <lineage>
        <taxon>Eukaryota</taxon>
        <taxon>Metazoa</taxon>
        <taxon>Chordata</taxon>
        <taxon>Craniata</taxon>
        <taxon>Vertebrata</taxon>
        <taxon>Euteleostomi</taxon>
        <taxon>Actinopterygii</taxon>
        <taxon>Neopterygii</taxon>
        <taxon>Teleostei</taxon>
        <taxon>Neoteleostei</taxon>
        <taxon>Acanthomorphata</taxon>
        <taxon>Eupercaria</taxon>
        <taxon>Perciformes</taxon>
        <taxon>Cottioidei</taxon>
        <taxon>Zoarcales</taxon>
        <taxon>Zoarcidae</taxon>
        <taxon>Zoarcinae</taxon>
        <taxon>Zoarces</taxon>
    </lineage>
</organism>
<dbReference type="FunFam" id="3.30.70.270:FF:000003">
    <property type="entry name" value="Transposon Ty3-G Gag-Pol polyprotein"/>
    <property type="match status" value="1"/>
</dbReference>
<dbReference type="PROSITE" id="PS50878">
    <property type="entry name" value="RT_POL"/>
    <property type="match status" value="1"/>
</dbReference>
<evidence type="ECO:0000259" key="5">
    <source>
        <dbReference type="PROSITE" id="PS50878"/>
    </source>
</evidence>
<dbReference type="Pfam" id="PF17919">
    <property type="entry name" value="RT_RNaseH_2"/>
    <property type="match status" value="1"/>
</dbReference>
<protein>
    <recommendedName>
        <fullName evidence="2">ribonuclease H</fullName>
        <ecNumber evidence="2">3.1.26.4</ecNumber>
    </recommendedName>
</protein>
<keyword evidence="7" id="KW-1185">Reference proteome</keyword>
<dbReference type="Gene3D" id="3.30.70.270">
    <property type="match status" value="2"/>
</dbReference>
<feature type="region of interest" description="Disordered" evidence="4">
    <location>
        <begin position="268"/>
        <end position="290"/>
    </location>
</feature>